<organism evidence="2 3">
    <name type="scientific">Micromonospora sediminicola</name>
    <dbReference type="NCBI Taxonomy" id="946078"/>
    <lineage>
        <taxon>Bacteria</taxon>
        <taxon>Bacillati</taxon>
        <taxon>Actinomycetota</taxon>
        <taxon>Actinomycetes</taxon>
        <taxon>Micromonosporales</taxon>
        <taxon>Micromonosporaceae</taxon>
        <taxon>Micromonospora</taxon>
    </lineage>
</organism>
<dbReference type="InterPro" id="IPR001509">
    <property type="entry name" value="Epimerase_deHydtase"/>
</dbReference>
<accession>A0A1A9B3I0</accession>
<dbReference type="Proteomes" id="UP000199558">
    <property type="component" value="Unassembled WGS sequence"/>
</dbReference>
<dbReference type="InterPro" id="IPR036291">
    <property type="entry name" value="NAD(P)-bd_dom_sf"/>
</dbReference>
<protein>
    <submittedName>
        <fullName evidence="2">Nucleoside-diphosphate-sugar epimerase</fullName>
    </submittedName>
</protein>
<dbReference type="AlphaFoldDB" id="A0A1A9B3I0"/>
<dbReference type="InterPro" id="IPR051783">
    <property type="entry name" value="NAD(P)-dependent_oxidoreduct"/>
</dbReference>
<dbReference type="PANTHER" id="PTHR48079:SF6">
    <property type="entry name" value="NAD(P)-BINDING DOMAIN-CONTAINING PROTEIN-RELATED"/>
    <property type="match status" value="1"/>
</dbReference>
<evidence type="ECO:0000313" key="2">
    <source>
        <dbReference type="EMBL" id="SBT63678.1"/>
    </source>
</evidence>
<dbReference type="SUPFAM" id="SSF51735">
    <property type="entry name" value="NAD(P)-binding Rossmann-fold domains"/>
    <property type="match status" value="1"/>
</dbReference>
<dbReference type="EMBL" id="FLRH01000003">
    <property type="protein sequence ID" value="SBT63678.1"/>
    <property type="molecule type" value="Genomic_DNA"/>
</dbReference>
<proteinExistence type="predicted"/>
<feature type="domain" description="NAD-dependent epimerase/dehydratase" evidence="1">
    <location>
        <begin position="19"/>
        <end position="238"/>
    </location>
</feature>
<evidence type="ECO:0000313" key="3">
    <source>
        <dbReference type="Proteomes" id="UP000199558"/>
    </source>
</evidence>
<dbReference type="Pfam" id="PF01370">
    <property type="entry name" value="Epimerase"/>
    <property type="match status" value="1"/>
</dbReference>
<keyword evidence="3" id="KW-1185">Reference proteome</keyword>
<dbReference type="STRING" id="946078.GA0070622_0636"/>
<dbReference type="GO" id="GO:0005737">
    <property type="term" value="C:cytoplasm"/>
    <property type="evidence" value="ECO:0007669"/>
    <property type="project" value="TreeGrafter"/>
</dbReference>
<dbReference type="GO" id="GO:0004029">
    <property type="term" value="F:aldehyde dehydrogenase (NAD+) activity"/>
    <property type="evidence" value="ECO:0007669"/>
    <property type="project" value="TreeGrafter"/>
</dbReference>
<reference evidence="3" key="1">
    <citation type="submission" date="2016-06" db="EMBL/GenBank/DDBJ databases">
        <authorList>
            <person name="Varghese N."/>
            <person name="Submissions Spin"/>
        </authorList>
    </citation>
    <scope>NUCLEOTIDE SEQUENCE [LARGE SCALE GENOMIC DNA]</scope>
    <source>
        <strain evidence="3">DSM 45794</strain>
    </source>
</reference>
<dbReference type="Gene3D" id="3.40.50.720">
    <property type="entry name" value="NAD(P)-binding Rossmann-like Domain"/>
    <property type="match status" value="1"/>
</dbReference>
<dbReference type="PANTHER" id="PTHR48079">
    <property type="entry name" value="PROTEIN YEEZ"/>
    <property type="match status" value="1"/>
</dbReference>
<evidence type="ECO:0000259" key="1">
    <source>
        <dbReference type="Pfam" id="PF01370"/>
    </source>
</evidence>
<name>A0A1A9B3I0_9ACTN</name>
<sequence length="313" mass="33430">MSRPWQPFCHLVMTDIRNVLLAGASGVFGRHVAAELTAAGYRVLGLGRGPGNSVVADLLDRSALVRAVDGMAIDTIVHGATALRRAPMRHADMAATDALRTIGTANLVEAARITGARRMIAESMVFGYGYQDMGDRVLTECDEFGPAGQDRRSQAHVDAMRVKEQLVTGADGIEGIVLRFGLFYGPGGTEAMVDLLNKRRLPAVADRGRVLPWVELGDAARAVALAVEGGRPGQAYNIVDDAPMGFGAHVHAVAAAFGTPRPMTVPAWLTRPMSYAHRMFTTSMRVSNARARAELGWTPRHRDCAAGLAAMCA</sequence>
<gene>
    <name evidence="2" type="ORF">GA0070622_0636</name>
</gene>